<keyword evidence="6" id="KW-1185">Reference proteome</keyword>
<name>A0A8S0UKP3_OLEEU</name>
<keyword evidence="2" id="KW-0863">Zinc-finger</keyword>
<dbReference type="OrthoDB" id="153872at2759"/>
<sequence>MCRGREEIEEEEEEENTQIHTVSCELCNSGASLYCQADDAFLCKKCDSFVHAANFLAQRHIRCLLCTTCGSFTQRYLIETSVEVVLPTIVWSKGRGSGCDQNLEEKYNSNWKEPFLFF</sequence>
<dbReference type="AlphaFoldDB" id="A0A8S0UKP3"/>
<evidence type="ECO:0000256" key="3">
    <source>
        <dbReference type="ARBA" id="ARBA00022833"/>
    </source>
</evidence>
<dbReference type="InterPro" id="IPR049808">
    <property type="entry name" value="CONSTANS-like_Bbox1"/>
</dbReference>
<accession>A0A8S0UKP3</accession>
<evidence type="ECO:0000256" key="2">
    <source>
        <dbReference type="ARBA" id="ARBA00022771"/>
    </source>
</evidence>
<dbReference type="GO" id="GO:0008270">
    <property type="term" value="F:zinc ion binding"/>
    <property type="evidence" value="ECO:0007669"/>
    <property type="project" value="UniProtKB-KW"/>
</dbReference>
<evidence type="ECO:0000313" key="6">
    <source>
        <dbReference type="Proteomes" id="UP000594638"/>
    </source>
</evidence>
<comment type="caution">
    <text evidence="5">The sequence shown here is derived from an EMBL/GenBank/DDBJ whole genome shotgun (WGS) entry which is preliminary data.</text>
</comment>
<dbReference type="InterPro" id="IPR000315">
    <property type="entry name" value="Znf_B-box"/>
</dbReference>
<evidence type="ECO:0000313" key="5">
    <source>
        <dbReference type="EMBL" id="CAA3020637.1"/>
    </source>
</evidence>
<reference evidence="5 6" key="1">
    <citation type="submission" date="2019-12" db="EMBL/GenBank/DDBJ databases">
        <authorList>
            <person name="Alioto T."/>
            <person name="Alioto T."/>
            <person name="Gomez Garrido J."/>
        </authorList>
    </citation>
    <scope>NUCLEOTIDE SEQUENCE [LARGE SCALE GENOMIC DNA]</scope>
</reference>
<dbReference type="PANTHER" id="PTHR31717:SF142">
    <property type="entry name" value="B-BOX DOMAIN PROTEIN 30-RELATED"/>
    <property type="match status" value="1"/>
</dbReference>
<dbReference type="EMBL" id="CACTIH010009041">
    <property type="protein sequence ID" value="CAA3020637.1"/>
    <property type="molecule type" value="Genomic_DNA"/>
</dbReference>
<evidence type="ECO:0000259" key="4">
    <source>
        <dbReference type="SMART" id="SM00336"/>
    </source>
</evidence>
<protein>
    <submittedName>
        <fullName evidence="5">B-box domain 30</fullName>
    </submittedName>
</protein>
<dbReference type="Gramene" id="OE9A045635T1">
    <property type="protein sequence ID" value="OE9A045635C1"/>
    <property type="gene ID" value="OE9A045635"/>
</dbReference>
<gene>
    <name evidence="5" type="ORF">OLEA9_A045635</name>
</gene>
<proteinExistence type="predicted"/>
<dbReference type="SMART" id="SM00336">
    <property type="entry name" value="BBOX"/>
    <property type="match status" value="1"/>
</dbReference>
<organism evidence="5 6">
    <name type="scientific">Olea europaea subsp. europaea</name>
    <dbReference type="NCBI Taxonomy" id="158383"/>
    <lineage>
        <taxon>Eukaryota</taxon>
        <taxon>Viridiplantae</taxon>
        <taxon>Streptophyta</taxon>
        <taxon>Embryophyta</taxon>
        <taxon>Tracheophyta</taxon>
        <taxon>Spermatophyta</taxon>
        <taxon>Magnoliopsida</taxon>
        <taxon>eudicotyledons</taxon>
        <taxon>Gunneridae</taxon>
        <taxon>Pentapetalae</taxon>
        <taxon>asterids</taxon>
        <taxon>lamiids</taxon>
        <taxon>Lamiales</taxon>
        <taxon>Oleaceae</taxon>
        <taxon>Oleeae</taxon>
        <taxon>Olea</taxon>
    </lineage>
</organism>
<dbReference type="Proteomes" id="UP000594638">
    <property type="component" value="Unassembled WGS sequence"/>
</dbReference>
<dbReference type="CDD" id="cd19821">
    <property type="entry name" value="Bbox1_BBX-like"/>
    <property type="match status" value="1"/>
</dbReference>
<keyword evidence="3" id="KW-0862">Zinc</keyword>
<keyword evidence="1" id="KW-0479">Metal-binding</keyword>
<evidence type="ECO:0000256" key="1">
    <source>
        <dbReference type="ARBA" id="ARBA00022723"/>
    </source>
</evidence>
<feature type="domain" description="B box-type" evidence="4">
    <location>
        <begin position="19"/>
        <end position="65"/>
    </location>
</feature>
<dbReference type="PANTHER" id="PTHR31717">
    <property type="entry name" value="ZINC FINGER PROTEIN CONSTANS-LIKE 10"/>
    <property type="match status" value="1"/>
</dbReference>